<organism evidence="2 3">
    <name type="scientific">Arcticibacterium luteifluviistationis</name>
    <dbReference type="NCBI Taxonomy" id="1784714"/>
    <lineage>
        <taxon>Bacteria</taxon>
        <taxon>Pseudomonadati</taxon>
        <taxon>Bacteroidota</taxon>
        <taxon>Cytophagia</taxon>
        <taxon>Cytophagales</taxon>
        <taxon>Leadbetterellaceae</taxon>
        <taxon>Arcticibacterium</taxon>
    </lineage>
</organism>
<keyword evidence="1" id="KW-1133">Transmembrane helix</keyword>
<dbReference type="RefSeq" id="WP_111370803.1">
    <property type="nucleotide sequence ID" value="NZ_CP029480.1"/>
</dbReference>
<keyword evidence="1" id="KW-0812">Transmembrane</keyword>
<accession>A0A2Z4G931</accession>
<gene>
    <name evidence="2" type="ORF">DJ013_05780</name>
</gene>
<dbReference type="AlphaFoldDB" id="A0A2Z4G931"/>
<dbReference type="KEGG" id="als:DJ013_05780"/>
<dbReference type="Proteomes" id="UP000249873">
    <property type="component" value="Chromosome"/>
</dbReference>
<sequence>MNEHAVSFRNLNESYNSRQNLYGIWASESKTKTGGNSFWAVLGVLLLMFGAFLIGLFWNEFFDSGKAVEEKDVEKKLESDGNSSVIEMNY</sequence>
<keyword evidence="3" id="KW-1185">Reference proteome</keyword>
<keyword evidence="1" id="KW-0472">Membrane</keyword>
<evidence type="ECO:0000256" key="1">
    <source>
        <dbReference type="SAM" id="Phobius"/>
    </source>
</evidence>
<evidence type="ECO:0000313" key="3">
    <source>
        <dbReference type="Proteomes" id="UP000249873"/>
    </source>
</evidence>
<feature type="transmembrane region" description="Helical" evidence="1">
    <location>
        <begin position="38"/>
        <end position="58"/>
    </location>
</feature>
<evidence type="ECO:0000313" key="2">
    <source>
        <dbReference type="EMBL" id="AWV97701.1"/>
    </source>
</evidence>
<proteinExistence type="predicted"/>
<reference evidence="2 3" key="1">
    <citation type="submission" date="2018-05" db="EMBL/GenBank/DDBJ databases">
        <title>Complete genome sequence of Arcticibacterium luteifluviistationis SM1504T, a cytophagaceae bacterium isolated from Arctic surface seawater.</title>
        <authorList>
            <person name="Li Y."/>
            <person name="Qin Q.-L."/>
        </authorList>
    </citation>
    <scope>NUCLEOTIDE SEQUENCE [LARGE SCALE GENOMIC DNA]</scope>
    <source>
        <strain evidence="2 3">SM1504</strain>
    </source>
</reference>
<protein>
    <submittedName>
        <fullName evidence="2">Uncharacterized protein</fullName>
    </submittedName>
</protein>
<name>A0A2Z4G931_9BACT</name>
<dbReference type="EMBL" id="CP029480">
    <property type="protein sequence ID" value="AWV97701.1"/>
    <property type="molecule type" value="Genomic_DNA"/>
</dbReference>